<evidence type="ECO:0000313" key="3">
    <source>
        <dbReference type="Proteomes" id="UP000253934"/>
    </source>
</evidence>
<evidence type="ECO:0000313" key="2">
    <source>
        <dbReference type="EMBL" id="RDB35159.1"/>
    </source>
</evidence>
<sequence>MQQYIVYFLVLWAVGYLLYKWKFLSLINQKNNNSSTKAGHCSGACQSCPVSSALAKKYH</sequence>
<feature type="transmembrane region" description="Helical" evidence="1">
    <location>
        <begin position="6"/>
        <end position="27"/>
    </location>
</feature>
<keyword evidence="1" id="KW-0472">Membrane</keyword>
<gene>
    <name evidence="2" type="ORF">DCC88_11620</name>
</gene>
<organism evidence="2 3">
    <name type="scientific">Spirobacillus cienkowskii</name>
    <dbReference type="NCBI Taxonomy" id="495820"/>
    <lineage>
        <taxon>Bacteria</taxon>
        <taxon>Pseudomonadati</taxon>
        <taxon>Bdellovibrionota</taxon>
        <taxon>Oligoflexia</taxon>
        <taxon>Silvanigrellales</taxon>
        <taxon>Spirobacillus</taxon>
    </lineage>
</organism>
<dbReference type="Proteomes" id="UP000253934">
    <property type="component" value="Unassembled WGS sequence"/>
</dbReference>
<evidence type="ECO:0000256" key="1">
    <source>
        <dbReference type="SAM" id="Phobius"/>
    </source>
</evidence>
<comment type="caution">
    <text evidence="2">The sequence shown here is derived from an EMBL/GenBank/DDBJ whole genome shotgun (WGS) entry which is preliminary data.</text>
</comment>
<accession>A0A369KKK2</accession>
<evidence type="ECO:0008006" key="4">
    <source>
        <dbReference type="Google" id="ProtNLM"/>
    </source>
</evidence>
<dbReference type="AlphaFoldDB" id="A0A369KKK2"/>
<name>A0A369KKK2_9BACT</name>
<proteinExistence type="predicted"/>
<keyword evidence="1" id="KW-1133">Transmembrane helix</keyword>
<reference evidence="2" key="1">
    <citation type="submission" date="2018-04" db="EMBL/GenBank/DDBJ databases">
        <title>Draft genome sequence of the Candidatus Spirobacillus cienkowskii, a pathogen of freshwater Daphnia species, reconstructed from hemolymph metagenomic reads.</title>
        <authorList>
            <person name="Bresciani L."/>
            <person name="Lemos L.N."/>
            <person name="Wale N."/>
            <person name="Lin J.Y."/>
            <person name="Fernandes G.R."/>
            <person name="Duffy M.A."/>
            <person name="Rodrigues J.M."/>
        </authorList>
    </citation>
    <scope>NUCLEOTIDE SEQUENCE [LARGE SCALE GENOMIC DNA]</scope>
    <source>
        <strain evidence="2">Binning01</strain>
    </source>
</reference>
<dbReference type="EMBL" id="QOVW01000100">
    <property type="protein sequence ID" value="RDB35159.1"/>
    <property type="molecule type" value="Genomic_DNA"/>
</dbReference>
<keyword evidence="1" id="KW-0812">Transmembrane</keyword>
<protein>
    <recommendedName>
        <fullName evidence="4">FeoB-associated Cys-rich membrane protein</fullName>
    </recommendedName>
</protein>
<keyword evidence="3" id="KW-1185">Reference proteome</keyword>